<comment type="subcellular location">
    <subcellularLocation>
        <location evidence="6">Cell membrane</location>
        <topology evidence="6">Multi-pass membrane protein</topology>
    </subcellularLocation>
    <subcellularLocation>
        <location evidence="1">Membrane</location>
    </subcellularLocation>
</comment>
<dbReference type="GO" id="GO:0005886">
    <property type="term" value="C:plasma membrane"/>
    <property type="evidence" value="ECO:0007669"/>
    <property type="project" value="UniProtKB-SubCell"/>
</dbReference>
<evidence type="ECO:0000256" key="6">
    <source>
        <dbReference type="RuleBase" id="RU363076"/>
    </source>
</evidence>
<keyword evidence="5 6" id="KW-0472">Membrane</keyword>
<dbReference type="PANTHER" id="PTHR23427">
    <property type="entry name" value="SURFEIT LOCUS PROTEIN"/>
    <property type="match status" value="1"/>
</dbReference>
<dbReference type="InterPro" id="IPR002994">
    <property type="entry name" value="Surf1/Shy1"/>
</dbReference>
<keyword evidence="6" id="KW-1003">Cell membrane</keyword>
<gene>
    <name evidence="8" type="ORF">HNR15_001697</name>
</gene>
<reference evidence="8 9" key="1">
    <citation type="submission" date="2020-07" db="EMBL/GenBank/DDBJ databases">
        <title>Sequencing the genomes of 1000 actinobacteria strains.</title>
        <authorList>
            <person name="Klenk H.-P."/>
        </authorList>
    </citation>
    <scope>NUCLEOTIDE SEQUENCE [LARGE SCALE GENOMIC DNA]</scope>
    <source>
        <strain evidence="8 9">DSM 29531</strain>
    </source>
</reference>
<dbReference type="EMBL" id="JACCFW010000001">
    <property type="protein sequence ID" value="NYJ74734.1"/>
    <property type="molecule type" value="Genomic_DNA"/>
</dbReference>
<keyword evidence="3 6" id="KW-0812">Transmembrane</keyword>
<dbReference type="InterPro" id="IPR045214">
    <property type="entry name" value="Surf1/Surf4"/>
</dbReference>
<keyword evidence="4 6" id="KW-1133">Transmembrane helix</keyword>
<organism evidence="8 9">
    <name type="scientific">Allobranchiibius huperziae</name>
    <dbReference type="NCBI Taxonomy" id="1874116"/>
    <lineage>
        <taxon>Bacteria</taxon>
        <taxon>Bacillati</taxon>
        <taxon>Actinomycetota</taxon>
        <taxon>Actinomycetes</taxon>
        <taxon>Micrococcales</taxon>
        <taxon>Dermacoccaceae</taxon>
        <taxon>Allobranchiibius</taxon>
    </lineage>
</organism>
<comment type="caution">
    <text evidence="6">Lacks conserved residue(s) required for the propagation of feature annotation.</text>
</comment>
<dbReference type="Pfam" id="PF02104">
    <property type="entry name" value="SURF1"/>
    <property type="match status" value="1"/>
</dbReference>
<dbReference type="AlphaFoldDB" id="A0A853DI69"/>
<protein>
    <recommendedName>
        <fullName evidence="6">SURF1-like protein</fullName>
    </recommendedName>
</protein>
<evidence type="ECO:0000313" key="8">
    <source>
        <dbReference type="EMBL" id="NYJ74734.1"/>
    </source>
</evidence>
<accession>A0A853DI69</accession>
<comment type="caution">
    <text evidence="8">The sequence shown here is derived from an EMBL/GenBank/DDBJ whole genome shotgun (WGS) entry which is preliminary data.</text>
</comment>
<evidence type="ECO:0000256" key="4">
    <source>
        <dbReference type="ARBA" id="ARBA00022989"/>
    </source>
</evidence>
<feature type="transmembrane region" description="Helical" evidence="6">
    <location>
        <begin position="12"/>
        <end position="32"/>
    </location>
</feature>
<evidence type="ECO:0000256" key="3">
    <source>
        <dbReference type="ARBA" id="ARBA00022692"/>
    </source>
</evidence>
<dbReference type="RefSeq" id="WP_179480848.1">
    <property type="nucleotide sequence ID" value="NZ_JACCFW010000001.1"/>
</dbReference>
<dbReference type="CDD" id="cd06662">
    <property type="entry name" value="SURF1"/>
    <property type="match status" value="1"/>
</dbReference>
<evidence type="ECO:0000256" key="2">
    <source>
        <dbReference type="ARBA" id="ARBA00007165"/>
    </source>
</evidence>
<dbReference type="Proteomes" id="UP000571817">
    <property type="component" value="Unassembled WGS sequence"/>
</dbReference>
<proteinExistence type="inferred from homology"/>
<evidence type="ECO:0000256" key="7">
    <source>
        <dbReference type="SAM" id="MobiDB-lite"/>
    </source>
</evidence>
<name>A0A853DI69_9MICO</name>
<dbReference type="PANTHER" id="PTHR23427:SF2">
    <property type="entry name" value="SURFEIT LOCUS PROTEIN 1"/>
    <property type="match status" value="1"/>
</dbReference>
<evidence type="ECO:0000256" key="1">
    <source>
        <dbReference type="ARBA" id="ARBA00004370"/>
    </source>
</evidence>
<dbReference type="PROSITE" id="PS51257">
    <property type="entry name" value="PROKAR_LIPOPROTEIN"/>
    <property type="match status" value="1"/>
</dbReference>
<feature type="region of interest" description="Disordered" evidence="7">
    <location>
        <begin position="246"/>
        <end position="272"/>
    </location>
</feature>
<keyword evidence="9" id="KW-1185">Reference proteome</keyword>
<dbReference type="PROSITE" id="PS50895">
    <property type="entry name" value="SURF1"/>
    <property type="match status" value="1"/>
</dbReference>
<evidence type="ECO:0000313" key="9">
    <source>
        <dbReference type="Proteomes" id="UP000571817"/>
    </source>
</evidence>
<evidence type="ECO:0000256" key="5">
    <source>
        <dbReference type="ARBA" id="ARBA00023136"/>
    </source>
</evidence>
<sequence length="272" mass="30079">MIRLLLTRRWLAWILVAVVWGIGCFFLGRWQWHRWESKHGAQQQVSQNYNAPPRSLTSIVPTRTSQLPANRQWAQVRLTGHYLPAARILVRNRPDNGNFGYEVLVPFVQDGGAGTVLVDRGWVDNGANASTPAYVPPAPSGTSTVLGWLRPTEDSLGRAPVKGSVASINPGDVTAQTRVATYTHVFVRMRSERTATGAVPARPAPLDKPDPGSYAGINLSYALQWWLGMVAGLAFVLFRARQEHRDAELESGATPAKPPRVKKVRIWDEEDA</sequence>
<comment type="similarity">
    <text evidence="2 6">Belongs to the SURF1 family.</text>
</comment>